<dbReference type="EnsemblMetazoa" id="XM_029492331.1">
    <property type="protein sequence ID" value="XP_029348191.1"/>
    <property type="gene ID" value="LOC107883081"/>
</dbReference>
<dbReference type="AlphaFoldDB" id="A0A8R2JVV5"/>
<protein>
    <submittedName>
        <fullName evidence="1">Uncharacterized protein</fullName>
    </submittedName>
</protein>
<accession>A0A8R2JVV5</accession>
<dbReference type="Proteomes" id="UP000007819">
    <property type="component" value="Unassembled WGS sequence"/>
</dbReference>
<reference evidence="2" key="1">
    <citation type="submission" date="2010-06" db="EMBL/GenBank/DDBJ databases">
        <authorList>
            <person name="Jiang H."/>
            <person name="Abraham K."/>
            <person name="Ali S."/>
            <person name="Alsbrooks S.L."/>
            <person name="Anim B.N."/>
            <person name="Anosike U.S."/>
            <person name="Attaway T."/>
            <person name="Bandaranaike D.P."/>
            <person name="Battles P.K."/>
            <person name="Bell S.N."/>
            <person name="Bell A.V."/>
            <person name="Beltran B."/>
            <person name="Bickham C."/>
            <person name="Bustamante Y."/>
            <person name="Caleb T."/>
            <person name="Canada A."/>
            <person name="Cardenas V."/>
            <person name="Carter K."/>
            <person name="Chacko J."/>
            <person name="Chandrabose M.N."/>
            <person name="Chavez D."/>
            <person name="Chavez A."/>
            <person name="Chen L."/>
            <person name="Chu H.-S."/>
            <person name="Claassen K.J."/>
            <person name="Cockrell R."/>
            <person name="Collins M."/>
            <person name="Cooper J.A."/>
            <person name="Cree A."/>
            <person name="Curry S.M."/>
            <person name="Da Y."/>
            <person name="Dao M.D."/>
            <person name="Das B."/>
            <person name="Davila M.-L."/>
            <person name="Davy-Carroll L."/>
            <person name="Denson S."/>
            <person name="Dinh H."/>
            <person name="Ebong V.E."/>
            <person name="Edwards J.R."/>
            <person name="Egan A."/>
            <person name="El-Daye J."/>
            <person name="Escobedo L."/>
            <person name="Fernandez S."/>
            <person name="Fernando P.R."/>
            <person name="Flagg N."/>
            <person name="Forbes L.D."/>
            <person name="Fowler R.G."/>
            <person name="Fu Q."/>
            <person name="Gabisi R.A."/>
            <person name="Ganer J."/>
            <person name="Garbino Pronczuk A."/>
            <person name="Garcia R.M."/>
            <person name="Garner T."/>
            <person name="Garrett T.E."/>
            <person name="Gonzalez D.A."/>
            <person name="Hamid H."/>
            <person name="Hawkins E.S."/>
            <person name="Hirani K."/>
            <person name="Hogues M.E."/>
            <person name="Hollins B."/>
            <person name="Hsiao C.-H."/>
            <person name="Jabil R."/>
            <person name="James M.L."/>
            <person name="Jhangiani S.N."/>
            <person name="Johnson B."/>
            <person name="Johnson Q."/>
            <person name="Joshi V."/>
            <person name="Kalu J.B."/>
            <person name="Kam C."/>
            <person name="Kashfia A."/>
            <person name="Keebler J."/>
            <person name="Kisamo H."/>
            <person name="Kovar C.L."/>
            <person name="Lago L.A."/>
            <person name="Lai C.-Y."/>
            <person name="Laidlaw J."/>
            <person name="Lara F."/>
            <person name="Le T.-K."/>
            <person name="Lee S.L."/>
            <person name="Legall F.H."/>
            <person name="Lemon S.J."/>
            <person name="Lewis L.R."/>
            <person name="Li B."/>
            <person name="Liu Y."/>
            <person name="Liu Y.-S."/>
            <person name="Lopez J."/>
            <person name="Lozado R.J."/>
            <person name="Lu J."/>
            <person name="Madu R.C."/>
            <person name="Maheshwari M."/>
            <person name="Maheshwari R."/>
            <person name="Malloy K."/>
            <person name="Martinez E."/>
            <person name="Mathew T."/>
            <person name="Mercado I.C."/>
            <person name="Mercado C."/>
            <person name="Meyer B."/>
            <person name="Montgomery K."/>
            <person name="Morgan M.B."/>
            <person name="Munidasa M."/>
            <person name="Nazareth L.V."/>
            <person name="Nelson J."/>
            <person name="Ng B.M."/>
            <person name="Nguyen N.B."/>
            <person name="Nguyen P.Q."/>
            <person name="Nguyen T."/>
            <person name="Obregon M."/>
            <person name="Okwuonu G.O."/>
            <person name="Onwere C.G."/>
            <person name="Orozco G."/>
            <person name="Parra A."/>
            <person name="Patel S."/>
            <person name="Patil S."/>
            <person name="Perez A."/>
            <person name="Perez Y."/>
            <person name="Pham C."/>
            <person name="Primus E.L."/>
            <person name="Pu L.-L."/>
            <person name="Puazo M."/>
            <person name="Qin X."/>
            <person name="Quiroz J.B."/>
            <person name="Reese J."/>
            <person name="Richards S."/>
            <person name="Rives C.M."/>
            <person name="Robberts R."/>
            <person name="Ruiz S.J."/>
            <person name="Ruiz M.J."/>
            <person name="Santibanez J."/>
            <person name="Schneider B.W."/>
            <person name="Sisson I."/>
            <person name="Smith M."/>
            <person name="Sodergren E."/>
            <person name="Song X.-Z."/>
            <person name="Song B.B."/>
            <person name="Summersgill H."/>
            <person name="Thelus R."/>
            <person name="Thornton R.D."/>
            <person name="Trejos Z.Y."/>
            <person name="Usmani K."/>
            <person name="Vattathil S."/>
            <person name="Villasana D."/>
            <person name="Walker D.L."/>
            <person name="Wang S."/>
            <person name="Wang K."/>
            <person name="White C.S."/>
            <person name="Williams A.C."/>
            <person name="Williamson J."/>
            <person name="Wilson K."/>
            <person name="Woghiren I.O."/>
            <person name="Woodworth J.R."/>
            <person name="Worley K.C."/>
            <person name="Wright R.A."/>
            <person name="Wu W."/>
            <person name="Young L."/>
            <person name="Zhang L."/>
            <person name="Zhang J."/>
            <person name="Zhu Y."/>
            <person name="Muzny D.M."/>
            <person name="Weinstock G."/>
            <person name="Gibbs R.A."/>
        </authorList>
    </citation>
    <scope>NUCLEOTIDE SEQUENCE [LARGE SCALE GENOMIC DNA]</scope>
    <source>
        <strain evidence="2">LSR1</strain>
    </source>
</reference>
<dbReference type="GeneID" id="107883081"/>
<sequence>MKILKVTNNEIGDNAASFKTPEKTQMTNSLAMMEPQVFTTAFNSVYDLSPIHLPSTIPHNVIPNTTSYNNMMPSDEMSSTADNAILRLILEKVSATLAYVQRIDEKISTGSVMTNNNIAINDEFLNLFPMKEVVSVKEIEKKLSTEIEFENQMIISN</sequence>
<organism evidence="1 2">
    <name type="scientific">Acyrthosiphon pisum</name>
    <name type="common">Pea aphid</name>
    <dbReference type="NCBI Taxonomy" id="7029"/>
    <lineage>
        <taxon>Eukaryota</taxon>
        <taxon>Metazoa</taxon>
        <taxon>Ecdysozoa</taxon>
        <taxon>Arthropoda</taxon>
        <taxon>Hexapoda</taxon>
        <taxon>Insecta</taxon>
        <taxon>Pterygota</taxon>
        <taxon>Neoptera</taxon>
        <taxon>Paraneoptera</taxon>
        <taxon>Hemiptera</taxon>
        <taxon>Sternorrhyncha</taxon>
        <taxon>Aphidomorpha</taxon>
        <taxon>Aphidoidea</taxon>
        <taxon>Aphididae</taxon>
        <taxon>Macrosiphini</taxon>
        <taxon>Acyrthosiphon</taxon>
    </lineage>
</organism>
<evidence type="ECO:0000313" key="1">
    <source>
        <dbReference type="EnsemblMetazoa" id="XP_029348191.1"/>
    </source>
</evidence>
<keyword evidence="2" id="KW-1185">Reference proteome</keyword>
<name>A0A8R2JVV5_ACYPI</name>
<proteinExistence type="predicted"/>
<reference evidence="1" key="2">
    <citation type="submission" date="2022-06" db="UniProtKB">
        <authorList>
            <consortium name="EnsemblMetazoa"/>
        </authorList>
    </citation>
    <scope>IDENTIFICATION</scope>
</reference>
<dbReference type="RefSeq" id="XP_029348191.1">
    <property type="nucleotide sequence ID" value="XM_029492331.1"/>
</dbReference>
<evidence type="ECO:0000313" key="2">
    <source>
        <dbReference type="Proteomes" id="UP000007819"/>
    </source>
</evidence>